<dbReference type="AlphaFoldDB" id="A0AA35S0F1"/>
<evidence type="ECO:0000313" key="2">
    <source>
        <dbReference type="Proteomes" id="UP001174909"/>
    </source>
</evidence>
<proteinExistence type="predicted"/>
<feature type="non-terminal residue" evidence="1">
    <location>
        <position position="66"/>
    </location>
</feature>
<gene>
    <name evidence="1" type="ORF">GBAR_LOCUS12578</name>
</gene>
<name>A0AA35S0F1_GEOBA</name>
<sequence>SCQVCWYRSSDSHHSCFCTHQYLFRKTLHPQGKCSCRNQVCSHRSLYRGTGLQHIHPHLKQFTSKN</sequence>
<dbReference type="EMBL" id="CASHTH010001870">
    <property type="protein sequence ID" value="CAI8021150.1"/>
    <property type="molecule type" value="Genomic_DNA"/>
</dbReference>
<reference evidence="1" key="1">
    <citation type="submission" date="2023-03" db="EMBL/GenBank/DDBJ databases">
        <authorList>
            <person name="Steffen K."/>
            <person name="Cardenas P."/>
        </authorList>
    </citation>
    <scope>NUCLEOTIDE SEQUENCE</scope>
</reference>
<organism evidence="1 2">
    <name type="scientific">Geodia barretti</name>
    <name type="common">Barrett's horny sponge</name>
    <dbReference type="NCBI Taxonomy" id="519541"/>
    <lineage>
        <taxon>Eukaryota</taxon>
        <taxon>Metazoa</taxon>
        <taxon>Porifera</taxon>
        <taxon>Demospongiae</taxon>
        <taxon>Heteroscleromorpha</taxon>
        <taxon>Tetractinellida</taxon>
        <taxon>Astrophorina</taxon>
        <taxon>Geodiidae</taxon>
        <taxon>Geodia</taxon>
    </lineage>
</organism>
<dbReference type="Proteomes" id="UP001174909">
    <property type="component" value="Unassembled WGS sequence"/>
</dbReference>
<keyword evidence="2" id="KW-1185">Reference proteome</keyword>
<evidence type="ECO:0000313" key="1">
    <source>
        <dbReference type="EMBL" id="CAI8021150.1"/>
    </source>
</evidence>
<protein>
    <submittedName>
        <fullName evidence="1">Uncharacterized protein</fullName>
    </submittedName>
</protein>
<accession>A0AA35S0F1</accession>
<comment type="caution">
    <text evidence="1">The sequence shown here is derived from an EMBL/GenBank/DDBJ whole genome shotgun (WGS) entry which is preliminary data.</text>
</comment>